<reference evidence="1 2" key="2">
    <citation type="journal article" date="2016" name="Science">
        <title>A bacterium that degrades and assimilates poly(ethylene terephthalate).</title>
        <authorList>
            <person name="Yoshida S."/>
            <person name="Hiraga K."/>
            <person name="Takehana T."/>
            <person name="Taniguchi I."/>
            <person name="Yamaji H."/>
            <person name="Maeda Y."/>
            <person name="Toyohara K."/>
            <person name="Miyamoto K."/>
            <person name="Kimura Y."/>
            <person name="Oda K."/>
        </authorList>
    </citation>
    <scope>NUCLEOTIDE SEQUENCE [LARGE SCALE GENOMIC DNA]</scope>
    <source>
        <strain evidence="2">NBRC 110686 / TISTR 2288 / 201-F6</strain>
    </source>
</reference>
<dbReference type="Proteomes" id="UP000037660">
    <property type="component" value="Unassembled WGS sequence"/>
</dbReference>
<dbReference type="EMBL" id="BBYR01000019">
    <property type="protein sequence ID" value="GAP35344.1"/>
    <property type="molecule type" value="Genomic_DNA"/>
</dbReference>
<sequence length="69" mass="6386">MIQACNTGISTVAAALASAPVSEVAFQAAGGGAALPPVGGQTTGANLSVAANGVYPTTLALTGGIAFAP</sequence>
<organism evidence="1 2">
    <name type="scientific">Piscinibacter sakaiensis</name>
    <name type="common">Ideonella sakaiensis</name>
    <dbReference type="NCBI Taxonomy" id="1547922"/>
    <lineage>
        <taxon>Bacteria</taxon>
        <taxon>Pseudomonadati</taxon>
        <taxon>Pseudomonadota</taxon>
        <taxon>Betaproteobacteria</taxon>
        <taxon>Burkholderiales</taxon>
        <taxon>Sphaerotilaceae</taxon>
        <taxon>Piscinibacter</taxon>
    </lineage>
</organism>
<protein>
    <submittedName>
        <fullName evidence="1">Uncharacterized protein</fullName>
    </submittedName>
</protein>
<reference evidence="2" key="1">
    <citation type="submission" date="2015-07" db="EMBL/GenBank/DDBJ databases">
        <title>Discovery of a poly(ethylene terephthalate assimilation.</title>
        <authorList>
            <person name="Yoshida S."/>
            <person name="Hiraga K."/>
            <person name="Takehana T."/>
            <person name="Taniguchi I."/>
            <person name="Yamaji H."/>
            <person name="Maeda Y."/>
            <person name="Toyohara K."/>
            <person name="Miyamoto K."/>
            <person name="Kimura Y."/>
            <person name="Oda K."/>
        </authorList>
    </citation>
    <scope>NUCLEOTIDE SEQUENCE [LARGE SCALE GENOMIC DNA]</scope>
    <source>
        <strain evidence="2">NBRC 110686 / TISTR 2288 / 201-F6</strain>
    </source>
</reference>
<dbReference type="STRING" id="1547922.ISF6_0950"/>
<proteinExistence type="predicted"/>
<accession>A0A0K8NYH2</accession>
<dbReference type="AlphaFoldDB" id="A0A0K8NYH2"/>
<evidence type="ECO:0000313" key="1">
    <source>
        <dbReference type="EMBL" id="GAP35344.1"/>
    </source>
</evidence>
<gene>
    <name evidence="1" type="ORF">ISF6_0950</name>
</gene>
<evidence type="ECO:0000313" key="2">
    <source>
        <dbReference type="Proteomes" id="UP000037660"/>
    </source>
</evidence>
<keyword evidence="2" id="KW-1185">Reference proteome</keyword>
<name>A0A0K8NYH2_PISS1</name>
<comment type="caution">
    <text evidence="1">The sequence shown here is derived from an EMBL/GenBank/DDBJ whole genome shotgun (WGS) entry which is preliminary data.</text>
</comment>